<dbReference type="AlphaFoldDB" id="A0AAV2BEL1"/>
<dbReference type="EMBL" id="CAXIEN010000333">
    <property type="protein sequence ID" value="CAL1293733.1"/>
    <property type="molecule type" value="Genomic_DNA"/>
</dbReference>
<proteinExistence type="predicted"/>
<evidence type="ECO:0000313" key="2">
    <source>
        <dbReference type="Proteomes" id="UP001497382"/>
    </source>
</evidence>
<sequence>RRSIRADGPFVPSEVFKRHSTLNSYFSGIFTDLENFCFNSFIFELINLITIFLKQNNFRMETRGKPRFSTVGKYKESSNFNSFPPDKLPNQATEISSLLLSLLQVNLAIYLGRLSAKFCTIWRNYPQS</sequence>
<reference evidence="1 2" key="1">
    <citation type="submission" date="2024-04" db="EMBL/GenBank/DDBJ databases">
        <authorList>
            <person name="Rising A."/>
            <person name="Reimegard J."/>
            <person name="Sonavane S."/>
            <person name="Akerstrom W."/>
            <person name="Nylinder S."/>
            <person name="Hedman E."/>
            <person name="Kallberg Y."/>
        </authorList>
    </citation>
    <scope>NUCLEOTIDE SEQUENCE [LARGE SCALE GENOMIC DNA]</scope>
</reference>
<evidence type="ECO:0000313" key="1">
    <source>
        <dbReference type="EMBL" id="CAL1293733.1"/>
    </source>
</evidence>
<comment type="caution">
    <text evidence="1">The sequence shown here is derived from an EMBL/GenBank/DDBJ whole genome shotgun (WGS) entry which is preliminary data.</text>
</comment>
<protein>
    <recommendedName>
        <fullName evidence="3">Maturase K</fullName>
    </recommendedName>
</protein>
<organism evidence="1 2">
    <name type="scientific">Larinioides sclopetarius</name>
    <dbReference type="NCBI Taxonomy" id="280406"/>
    <lineage>
        <taxon>Eukaryota</taxon>
        <taxon>Metazoa</taxon>
        <taxon>Ecdysozoa</taxon>
        <taxon>Arthropoda</taxon>
        <taxon>Chelicerata</taxon>
        <taxon>Arachnida</taxon>
        <taxon>Araneae</taxon>
        <taxon>Araneomorphae</taxon>
        <taxon>Entelegynae</taxon>
        <taxon>Araneoidea</taxon>
        <taxon>Araneidae</taxon>
        <taxon>Larinioides</taxon>
    </lineage>
</organism>
<dbReference type="Proteomes" id="UP001497382">
    <property type="component" value="Unassembled WGS sequence"/>
</dbReference>
<evidence type="ECO:0008006" key="3">
    <source>
        <dbReference type="Google" id="ProtNLM"/>
    </source>
</evidence>
<name>A0AAV2BEL1_9ARAC</name>
<keyword evidence="2" id="KW-1185">Reference proteome</keyword>
<gene>
    <name evidence="1" type="ORF">LARSCL_LOCUS18364</name>
</gene>
<feature type="non-terminal residue" evidence="1">
    <location>
        <position position="1"/>
    </location>
</feature>
<accession>A0AAV2BEL1</accession>